<sequence length="223" mass="23604">MLHWLYGRAGKAADAGRSTRATNAGGGLAAGTFVATAKGWCPVEEIRVGDEIITFDDGMQAVTGVNSRLEAPHGDEAAPTPMISVPAGVIGNRRPILVTQKQAVMVESDMAKAILGEPFALIEAKTLSRLGGTRKMRPQAPVTTVTLTFETPQMIFVEGEALIYCPSEEAPSPVTLEAAVWGRQDVRYPVLPKATAEMVVASLEIRDLHAPKGPRLTPHPGGA</sequence>
<keyword evidence="3" id="KW-1185">Reference proteome</keyword>
<dbReference type="Gene3D" id="2.170.16.10">
    <property type="entry name" value="Hedgehog/Intein (Hint) domain"/>
    <property type="match status" value="1"/>
</dbReference>
<evidence type="ECO:0000313" key="2">
    <source>
        <dbReference type="EMBL" id="SFD23777.1"/>
    </source>
</evidence>
<feature type="domain" description="Hedgehog/Intein (Hint)" evidence="1">
    <location>
        <begin position="28"/>
        <end position="159"/>
    </location>
</feature>
<reference evidence="2 3" key="1">
    <citation type="submission" date="2016-10" db="EMBL/GenBank/DDBJ databases">
        <authorList>
            <person name="de Groot N.N."/>
        </authorList>
    </citation>
    <scope>NUCLEOTIDE SEQUENCE [LARGE SCALE GENOMIC DNA]</scope>
    <source>
        <strain evidence="2 3">DSM 19548</strain>
    </source>
</reference>
<dbReference type="SUPFAM" id="SSF51294">
    <property type="entry name" value="Hedgehog/intein (Hint) domain"/>
    <property type="match status" value="1"/>
</dbReference>
<dbReference type="InterPro" id="IPR028992">
    <property type="entry name" value="Hedgehog/Intein_dom"/>
</dbReference>
<protein>
    <submittedName>
        <fullName evidence="2">Hint domain-containing protein</fullName>
    </submittedName>
</protein>
<evidence type="ECO:0000259" key="1">
    <source>
        <dbReference type="Pfam" id="PF13403"/>
    </source>
</evidence>
<dbReference type="AlphaFoldDB" id="A0A1I1QP32"/>
<dbReference type="OrthoDB" id="7685535at2"/>
<organism evidence="2 3">
    <name type="scientific">Tropicimonas isoalkanivorans</name>
    <dbReference type="NCBI Taxonomy" id="441112"/>
    <lineage>
        <taxon>Bacteria</taxon>
        <taxon>Pseudomonadati</taxon>
        <taxon>Pseudomonadota</taxon>
        <taxon>Alphaproteobacteria</taxon>
        <taxon>Rhodobacterales</taxon>
        <taxon>Roseobacteraceae</taxon>
        <taxon>Tropicimonas</taxon>
    </lineage>
</organism>
<name>A0A1I1QP32_9RHOB</name>
<accession>A0A1I1QP32</accession>
<dbReference type="RefSeq" id="WP_093362838.1">
    <property type="nucleotide sequence ID" value="NZ_FOLG01000022.1"/>
</dbReference>
<dbReference type="EMBL" id="FOLG01000022">
    <property type="protein sequence ID" value="SFD23777.1"/>
    <property type="molecule type" value="Genomic_DNA"/>
</dbReference>
<dbReference type="Pfam" id="PF13403">
    <property type="entry name" value="Hint_2"/>
    <property type="match status" value="1"/>
</dbReference>
<gene>
    <name evidence="2" type="ORF">SAMN04488094_12219</name>
</gene>
<evidence type="ECO:0000313" key="3">
    <source>
        <dbReference type="Proteomes" id="UP000198728"/>
    </source>
</evidence>
<dbReference type="Proteomes" id="UP000198728">
    <property type="component" value="Unassembled WGS sequence"/>
</dbReference>
<dbReference type="InterPro" id="IPR036844">
    <property type="entry name" value="Hint_dom_sf"/>
</dbReference>
<dbReference type="STRING" id="441112.SAMN04488094_12219"/>
<proteinExistence type="predicted"/>